<accession>A0A4R6K593</accession>
<dbReference type="EMBL" id="SNWQ01000017">
    <property type="protein sequence ID" value="TDO44067.1"/>
    <property type="molecule type" value="Genomic_DNA"/>
</dbReference>
<sequence length="226" mass="23620">MRRKAPGMTAVLLCAVLGVSGCAGGDAGALTSSGSSGRQAAPAPGAASAPADALKGGIAGLIVVPKGYVADSREMSGPFKLASYLDTVSAFQAEDRALLLNATFTEGYQAARMSPDRQKQYTVQLFKTGSAKKAKYLQLGFWNQQSHTMKFAVPGVPQAFSDQRVGITGTAEQSEAVAEVSFVVGAMLVQIRVRQVGELETTLVPDTALARTLAKQQYTRLTSKSG</sequence>
<dbReference type="AlphaFoldDB" id="A0A4R6K593"/>
<keyword evidence="3" id="KW-1185">Reference proteome</keyword>
<evidence type="ECO:0008006" key="4">
    <source>
        <dbReference type="Google" id="ProtNLM"/>
    </source>
</evidence>
<evidence type="ECO:0000313" key="2">
    <source>
        <dbReference type="EMBL" id="TDO44067.1"/>
    </source>
</evidence>
<name>A0A4R6K593_9ACTN</name>
<dbReference type="PROSITE" id="PS51257">
    <property type="entry name" value="PROKAR_LIPOPROTEIN"/>
    <property type="match status" value="1"/>
</dbReference>
<evidence type="ECO:0000313" key="3">
    <source>
        <dbReference type="Proteomes" id="UP000295388"/>
    </source>
</evidence>
<protein>
    <recommendedName>
        <fullName evidence="4">Lipoprotein</fullName>
    </recommendedName>
</protein>
<dbReference type="Proteomes" id="UP000295388">
    <property type="component" value="Unassembled WGS sequence"/>
</dbReference>
<evidence type="ECO:0000256" key="1">
    <source>
        <dbReference type="SAM" id="SignalP"/>
    </source>
</evidence>
<gene>
    <name evidence="2" type="ORF">EV643_11790</name>
</gene>
<proteinExistence type="predicted"/>
<reference evidence="2 3" key="1">
    <citation type="submission" date="2019-03" db="EMBL/GenBank/DDBJ databases">
        <title>Genomic Encyclopedia of Type Strains, Phase III (KMG-III): the genomes of soil and plant-associated and newly described type strains.</title>
        <authorList>
            <person name="Whitman W."/>
        </authorList>
    </citation>
    <scope>NUCLEOTIDE SEQUENCE [LARGE SCALE GENOMIC DNA]</scope>
    <source>
        <strain evidence="2 3">VKM Ac-2527</strain>
    </source>
</reference>
<feature type="chain" id="PRO_5038465138" description="Lipoprotein" evidence="1">
    <location>
        <begin position="26"/>
        <end position="226"/>
    </location>
</feature>
<organism evidence="2 3">
    <name type="scientific">Kribbella caucasensis</name>
    <dbReference type="NCBI Taxonomy" id="2512215"/>
    <lineage>
        <taxon>Bacteria</taxon>
        <taxon>Bacillati</taxon>
        <taxon>Actinomycetota</taxon>
        <taxon>Actinomycetes</taxon>
        <taxon>Propionibacteriales</taxon>
        <taxon>Kribbellaceae</taxon>
        <taxon>Kribbella</taxon>
    </lineage>
</organism>
<feature type="signal peptide" evidence="1">
    <location>
        <begin position="1"/>
        <end position="25"/>
    </location>
</feature>
<keyword evidence="1" id="KW-0732">Signal</keyword>
<comment type="caution">
    <text evidence="2">The sequence shown here is derived from an EMBL/GenBank/DDBJ whole genome shotgun (WGS) entry which is preliminary data.</text>
</comment>